<feature type="domain" description="FAD-binding PCMH-type" evidence="12">
    <location>
        <begin position="34"/>
        <end position="262"/>
    </location>
</feature>
<dbReference type="RefSeq" id="WP_377314759.1">
    <property type="nucleotide sequence ID" value="NZ_JBHUIY010000005.1"/>
</dbReference>
<dbReference type="InterPro" id="IPR006094">
    <property type="entry name" value="Oxid_FAD_bind_N"/>
</dbReference>
<dbReference type="InterPro" id="IPR016166">
    <property type="entry name" value="FAD-bd_PCMH"/>
</dbReference>
<dbReference type="PROSITE" id="PS51387">
    <property type="entry name" value="FAD_PCMH"/>
    <property type="match status" value="1"/>
</dbReference>
<dbReference type="SUPFAM" id="SSF56176">
    <property type="entry name" value="FAD-binding/transporter-associated domain-like"/>
    <property type="match status" value="1"/>
</dbReference>
<keyword evidence="7" id="KW-0560">Oxidoreductase</keyword>
<evidence type="ECO:0000256" key="7">
    <source>
        <dbReference type="ARBA" id="ARBA00023002"/>
    </source>
</evidence>
<dbReference type="Gene3D" id="3.30.43.10">
    <property type="entry name" value="Uridine Diphospho-n-acetylenolpyruvylglucosamine Reductase, domain 2"/>
    <property type="match status" value="1"/>
</dbReference>
<dbReference type="InterPro" id="IPR004113">
    <property type="entry name" value="FAD-bd_oxidored_4_C"/>
</dbReference>
<feature type="domain" description="4Fe-4S ferredoxin-type" evidence="11">
    <location>
        <begin position="527"/>
        <end position="557"/>
    </location>
</feature>
<dbReference type="PANTHER" id="PTHR11748">
    <property type="entry name" value="D-LACTATE DEHYDROGENASE"/>
    <property type="match status" value="1"/>
</dbReference>
<dbReference type="Gene3D" id="1.10.1060.10">
    <property type="entry name" value="Alpha-helical ferredoxin"/>
    <property type="match status" value="1"/>
</dbReference>
<dbReference type="Gene3D" id="3.30.465.10">
    <property type="match status" value="1"/>
</dbReference>
<evidence type="ECO:0000256" key="9">
    <source>
        <dbReference type="ARBA" id="ARBA00023014"/>
    </source>
</evidence>
<dbReference type="Gene3D" id="1.10.45.10">
    <property type="entry name" value="Vanillyl-alcohol Oxidase, Chain A, domain 4"/>
    <property type="match status" value="1"/>
</dbReference>
<evidence type="ECO:0000256" key="2">
    <source>
        <dbReference type="ARBA" id="ARBA00008000"/>
    </source>
</evidence>
<dbReference type="Proteomes" id="UP001597296">
    <property type="component" value="Unassembled WGS sequence"/>
</dbReference>
<dbReference type="PROSITE" id="PS00198">
    <property type="entry name" value="4FE4S_FER_1"/>
    <property type="match status" value="2"/>
</dbReference>
<dbReference type="EC" id="1.1.2.4" evidence="10"/>
<evidence type="ECO:0000259" key="11">
    <source>
        <dbReference type="PROSITE" id="PS51379"/>
    </source>
</evidence>
<evidence type="ECO:0000256" key="1">
    <source>
        <dbReference type="ARBA" id="ARBA00001974"/>
    </source>
</evidence>
<sequence>MSRLIRALRRVLPAGQVITDDLRRLAYGTDASFYRLVPEVVAVVESESEARDVIAAAAAAGRPVTIRAAGTSLSGQAVTDGVLMLIGEGFATCEIAPDGGRVRLGPGMVGGEVNARLARFGRKIGPDPASIGACKIGGIAANNASGMCCGTAQNSYRTLAGLRVLLADGTRLDTLDPASVALFRASHGGLLAELARLAETVRADPALAERIRRKFRIKNTTGYSLNALVDFTDPIDILAHLMIGSEGTLGFLSSITYHTVAEDPFKASALVFFPSIAAACQAVLLLKPEAVAAVELLDRAALRSVEDKPGLPAEIRGLADGAAALLIEVRAPDREQLEQRAVRVAALLGGVETVGPVAFATDPAVCETFWKVRKGTFPSVGAMRRTGTTVIIEDVAFPVESLAEATLDLQALLVGHGYHEGIIFGHALEGNLHFVFTQDFSTPAEIERYAGFMDAVCRLVVDKYDGSLKAEHGTGRNMAPFVELEWGRQATELMRRIKQLFDPHGVLNPGVILTDDPHAHLHHLKPLPPADDLVDRCIECGFCEPLCPSHRLTLSPRQRIAGWREISRRDAAGAPAGMLARTYPYFGLDTCADCGLCATACPVGIDTGALARRLRGRRQGKLGHALGGWAAAHFGGVAALSRLGLGLGHGAGRLVGQSALSRLSGGRWRAPMPRPGRCPAAPAEGAGDPVVYVPACGSRIFGPSEDGTASQPEVVLTLLRRAGYRPRLPERLDTLCCGQMLASKGLAAEAERMAETMVAALRAAADDGRGGLVAIVIDASPCAARLRDRLPVWDFPDFALDALLPRLRLTRKPEAVALHVNCSLRRSGGEAGLRALVAACAERVVDLAGVGCCGFGGDRGFSVPALNAHALRTLDGTLPAGCGQGVSTNRTCEIGLTATTGQPFRSVAHLLEECSRDMEERPL</sequence>
<organism evidence="13 14">
    <name type="scientific">Phaeospirillum tilakii</name>
    <dbReference type="NCBI Taxonomy" id="741673"/>
    <lineage>
        <taxon>Bacteria</taxon>
        <taxon>Pseudomonadati</taxon>
        <taxon>Pseudomonadota</taxon>
        <taxon>Alphaproteobacteria</taxon>
        <taxon>Rhodospirillales</taxon>
        <taxon>Rhodospirillaceae</taxon>
        <taxon>Phaeospirillum</taxon>
    </lineage>
</organism>
<dbReference type="InterPro" id="IPR016164">
    <property type="entry name" value="FAD-linked_Oxase-like_C"/>
</dbReference>
<keyword evidence="8" id="KW-0408">Iron</keyword>
<keyword evidence="14" id="KW-1185">Reference proteome</keyword>
<keyword evidence="5" id="KW-0274">FAD</keyword>
<evidence type="ECO:0000313" key="14">
    <source>
        <dbReference type="Proteomes" id="UP001597296"/>
    </source>
</evidence>
<dbReference type="InterPro" id="IPR009051">
    <property type="entry name" value="Helical_ferredxn"/>
</dbReference>
<dbReference type="InterPro" id="IPR017900">
    <property type="entry name" value="4Fe4S_Fe_S_CS"/>
</dbReference>
<comment type="similarity">
    <text evidence="2">Belongs to the FAD-binding oxidoreductase/transferase type 4 family.</text>
</comment>
<evidence type="ECO:0000259" key="12">
    <source>
        <dbReference type="PROSITE" id="PS51387"/>
    </source>
</evidence>
<dbReference type="Pfam" id="PF13183">
    <property type="entry name" value="Fer4_8"/>
    <property type="match status" value="1"/>
</dbReference>
<dbReference type="Pfam" id="PF02913">
    <property type="entry name" value="FAD-oxidase_C"/>
    <property type="match status" value="1"/>
</dbReference>
<protein>
    <recommendedName>
        <fullName evidence="10">D-lactate dehydrogenase (cytochrome)</fullName>
        <ecNumber evidence="10">1.1.2.4</ecNumber>
    </recommendedName>
</protein>
<keyword evidence="6" id="KW-0809">Transit peptide</keyword>
<accession>A0ABW5C7Z3</accession>
<feature type="domain" description="4Fe-4S ferredoxin-type" evidence="11">
    <location>
        <begin position="582"/>
        <end position="605"/>
    </location>
</feature>
<dbReference type="SUPFAM" id="SSF55103">
    <property type="entry name" value="FAD-linked oxidases, C-terminal domain"/>
    <property type="match status" value="1"/>
</dbReference>
<dbReference type="PANTHER" id="PTHR11748:SF111">
    <property type="entry name" value="D-LACTATE DEHYDROGENASE, MITOCHONDRIAL-RELATED"/>
    <property type="match status" value="1"/>
</dbReference>
<dbReference type="InterPro" id="IPR016169">
    <property type="entry name" value="FAD-bd_PCMH_sub2"/>
</dbReference>
<evidence type="ECO:0000256" key="8">
    <source>
        <dbReference type="ARBA" id="ARBA00023004"/>
    </source>
</evidence>
<name>A0ABW5C7Z3_9PROT</name>
<dbReference type="SUPFAM" id="SSF46548">
    <property type="entry name" value="alpha-helical ferredoxin"/>
    <property type="match status" value="1"/>
</dbReference>
<dbReference type="Gene3D" id="3.30.70.2740">
    <property type="match status" value="1"/>
</dbReference>
<dbReference type="Pfam" id="PF01565">
    <property type="entry name" value="FAD_binding_4"/>
    <property type="match status" value="1"/>
</dbReference>
<keyword evidence="9" id="KW-0411">Iron-sulfur</keyword>
<proteinExistence type="inferred from homology"/>
<dbReference type="EMBL" id="JBHUIY010000005">
    <property type="protein sequence ID" value="MFD2232983.1"/>
    <property type="molecule type" value="Genomic_DNA"/>
</dbReference>
<evidence type="ECO:0000256" key="10">
    <source>
        <dbReference type="ARBA" id="ARBA00038897"/>
    </source>
</evidence>
<keyword evidence="4" id="KW-0479">Metal-binding</keyword>
<evidence type="ECO:0000256" key="4">
    <source>
        <dbReference type="ARBA" id="ARBA00022723"/>
    </source>
</evidence>
<dbReference type="Gene3D" id="3.30.70.2190">
    <property type="match status" value="1"/>
</dbReference>
<comment type="cofactor">
    <cofactor evidence="1">
        <name>FAD</name>
        <dbReference type="ChEBI" id="CHEBI:57692"/>
    </cofactor>
</comment>
<gene>
    <name evidence="13" type="ORF">ACFSNB_04110</name>
</gene>
<evidence type="ECO:0000256" key="3">
    <source>
        <dbReference type="ARBA" id="ARBA00022630"/>
    </source>
</evidence>
<reference evidence="14" key="1">
    <citation type="journal article" date="2019" name="Int. J. Syst. Evol. Microbiol.">
        <title>The Global Catalogue of Microorganisms (GCM) 10K type strain sequencing project: providing services to taxonomists for standard genome sequencing and annotation.</title>
        <authorList>
            <consortium name="The Broad Institute Genomics Platform"/>
            <consortium name="The Broad Institute Genome Sequencing Center for Infectious Disease"/>
            <person name="Wu L."/>
            <person name="Ma J."/>
        </authorList>
    </citation>
    <scope>NUCLEOTIDE SEQUENCE [LARGE SCALE GENOMIC DNA]</scope>
    <source>
        <strain evidence="14">KCTC 15012</strain>
    </source>
</reference>
<evidence type="ECO:0000256" key="5">
    <source>
        <dbReference type="ARBA" id="ARBA00022827"/>
    </source>
</evidence>
<evidence type="ECO:0000313" key="13">
    <source>
        <dbReference type="EMBL" id="MFD2232983.1"/>
    </source>
</evidence>
<dbReference type="InterPro" id="IPR016167">
    <property type="entry name" value="FAD-bd_PCMH_sub1"/>
</dbReference>
<dbReference type="InterPro" id="IPR017896">
    <property type="entry name" value="4Fe4S_Fe-S-bd"/>
</dbReference>
<dbReference type="InterPro" id="IPR016171">
    <property type="entry name" value="Vanillyl_alc_oxidase_C-sub2"/>
</dbReference>
<comment type="caution">
    <text evidence="13">The sequence shown here is derived from an EMBL/GenBank/DDBJ whole genome shotgun (WGS) entry which is preliminary data.</text>
</comment>
<dbReference type="InterPro" id="IPR036318">
    <property type="entry name" value="FAD-bd_PCMH-like_sf"/>
</dbReference>
<dbReference type="PROSITE" id="PS51379">
    <property type="entry name" value="4FE4S_FER_2"/>
    <property type="match status" value="2"/>
</dbReference>
<keyword evidence="3" id="KW-0285">Flavoprotein</keyword>
<evidence type="ECO:0000256" key="6">
    <source>
        <dbReference type="ARBA" id="ARBA00022946"/>
    </source>
</evidence>